<dbReference type="GO" id="GO:0016787">
    <property type="term" value="F:hydrolase activity"/>
    <property type="evidence" value="ECO:0007669"/>
    <property type="project" value="UniProtKB-KW"/>
</dbReference>
<dbReference type="PANTHER" id="PTHR10492">
    <property type="match status" value="1"/>
</dbReference>
<gene>
    <name evidence="4" type="ORF">LITE_LOCUS25525</name>
</gene>
<protein>
    <recommendedName>
        <fullName evidence="1">ATP-dependent DNA helicase</fullName>
        <ecNumber evidence="1">5.6.2.3</ecNumber>
    </recommendedName>
</protein>
<organism evidence="4 5">
    <name type="scientific">Linum tenue</name>
    <dbReference type="NCBI Taxonomy" id="586396"/>
    <lineage>
        <taxon>Eukaryota</taxon>
        <taxon>Viridiplantae</taxon>
        <taxon>Streptophyta</taxon>
        <taxon>Embryophyta</taxon>
        <taxon>Tracheophyta</taxon>
        <taxon>Spermatophyta</taxon>
        <taxon>Magnoliopsida</taxon>
        <taxon>eudicotyledons</taxon>
        <taxon>Gunneridae</taxon>
        <taxon>Pentapetalae</taxon>
        <taxon>rosids</taxon>
        <taxon>fabids</taxon>
        <taxon>Malpighiales</taxon>
        <taxon>Linaceae</taxon>
        <taxon>Linum</taxon>
    </lineage>
</organism>
<keyword evidence="1" id="KW-0547">Nucleotide-binding</keyword>
<dbReference type="Proteomes" id="UP001154282">
    <property type="component" value="Unassembled WGS sequence"/>
</dbReference>
<dbReference type="Pfam" id="PF05970">
    <property type="entry name" value="PIF1"/>
    <property type="match status" value="1"/>
</dbReference>
<evidence type="ECO:0000259" key="2">
    <source>
        <dbReference type="Pfam" id="PF05970"/>
    </source>
</evidence>
<evidence type="ECO:0000313" key="4">
    <source>
        <dbReference type="EMBL" id="CAI0437599.1"/>
    </source>
</evidence>
<comment type="catalytic activity">
    <reaction evidence="1">
        <text>ATP + H2O = ADP + phosphate + H(+)</text>
        <dbReference type="Rhea" id="RHEA:13065"/>
        <dbReference type="ChEBI" id="CHEBI:15377"/>
        <dbReference type="ChEBI" id="CHEBI:15378"/>
        <dbReference type="ChEBI" id="CHEBI:30616"/>
        <dbReference type="ChEBI" id="CHEBI:43474"/>
        <dbReference type="ChEBI" id="CHEBI:456216"/>
        <dbReference type="EC" id="5.6.2.3"/>
    </reaction>
</comment>
<dbReference type="GO" id="GO:0006310">
    <property type="term" value="P:DNA recombination"/>
    <property type="evidence" value="ECO:0007669"/>
    <property type="project" value="UniProtKB-KW"/>
</dbReference>
<dbReference type="SUPFAM" id="SSF52540">
    <property type="entry name" value="P-loop containing nucleoside triphosphate hydrolases"/>
    <property type="match status" value="2"/>
</dbReference>
<dbReference type="GO" id="GO:0043139">
    <property type="term" value="F:5'-3' DNA helicase activity"/>
    <property type="evidence" value="ECO:0007669"/>
    <property type="project" value="UniProtKB-EC"/>
</dbReference>
<keyword evidence="1" id="KW-0067">ATP-binding</keyword>
<evidence type="ECO:0000313" key="5">
    <source>
        <dbReference type="Proteomes" id="UP001154282"/>
    </source>
</evidence>
<keyword evidence="1" id="KW-0233">DNA recombination</keyword>
<sequence>MLTEYFTLNRMDPQARSLTYAEIPTAYTFHLRPKHWARRKQGYVIGRIVFIPPGTTDVYFLRMLLTKVSGATSFEDLMIVDGEVCKDYQDACLKRGFLTDDNEPQATMVEVGQWGMPALLRSLFVMILVHSEVADPRALFEANWKLLADDFSYRTRRGLELQHFQPPTEYLQNEVLKHIEALLHRHSKKLADFGLPQPADHIDSVVGNRLICEQLNYDVCMQERMAVEIFSTLNRGQAEAYHKIMASVHEGAGKFFFLYGHGGTGKTYLYNTIVAKLRSQQKIVLVVASSGIAATLLPDGSTGHSRFKIPIEIVKKGTHLAELLKATSLIVWDEAPMTHRYCFEALNKTLCDVMDVPYSGDSHKPFGGKTVLLGGDFRQILPVVPNGGREETLSASIVRSPLWSHCNLLCLDQNMRINQDAVNETAIFSGMTFPQWVLAVGNGVAPTVSLDESPERTWMKIPQCLLLPQEGESIEPVVNFVFHGLLEAYRSVSFLKSRAIVTPTNETVSAINASILSCIPEETKNYYSTDSLCAESTDNSDLDTLYPIEFLNSLSFNGMPEHELTLKLYAPIMLLRNIDPLAGMCNGTRLMVTHLGENVIKGIILTGTYEGTVVAIPRIALNFSDHKWPFTMKRRQFPVRLCYAMTINKSQGQTLEKAGVFLPKPIFSHGQLYVAISRVRSAAGLRFLIHNDGSLPHDCTKNIVYTELYSELSYPGNFAFCLTL</sequence>
<dbReference type="GO" id="GO:0000723">
    <property type="term" value="P:telomere maintenance"/>
    <property type="evidence" value="ECO:0007669"/>
    <property type="project" value="InterPro"/>
</dbReference>
<proteinExistence type="inferred from homology"/>
<keyword evidence="1" id="KW-0378">Hydrolase</keyword>
<reference evidence="4" key="1">
    <citation type="submission" date="2022-08" db="EMBL/GenBank/DDBJ databases">
        <authorList>
            <person name="Gutierrez-Valencia J."/>
        </authorList>
    </citation>
    <scope>NUCLEOTIDE SEQUENCE</scope>
</reference>
<comment type="caution">
    <text evidence="4">The sequence shown here is derived from an EMBL/GenBank/DDBJ whole genome shotgun (WGS) entry which is preliminary data.</text>
</comment>
<dbReference type="CDD" id="cd18809">
    <property type="entry name" value="SF1_C_RecD"/>
    <property type="match status" value="1"/>
</dbReference>
<dbReference type="Pfam" id="PF21530">
    <property type="entry name" value="Pif1_2B_dom"/>
    <property type="match status" value="1"/>
</dbReference>
<evidence type="ECO:0000259" key="3">
    <source>
        <dbReference type="Pfam" id="PF21530"/>
    </source>
</evidence>
<keyword evidence="5" id="KW-1185">Reference proteome</keyword>
<feature type="domain" description="DNA helicase Pif1-like DEAD-box helicase" evidence="2">
    <location>
        <begin position="233"/>
        <end position="445"/>
    </location>
</feature>
<keyword evidence="1" id="KW-0347">Helicase</keyword>
<keyword evidence="1" id="KW-0234">DNA repair</keyword>
<accession>A0AAV0LUY2</accession>
<dbReference type="Gene3D" id="3.40.50.300">
    <property type="entry name" value="P-loop containing nucleotide triphosphate hydrolases"/>
    <property type="match status" value="2"/>
</dbReference>
<keyword evidence="1" id="KW-0227">DNA damage</keyword>
<evidence type="ECO:0000256" key="1">
    <source>
        <dbReference type="RuleBase" id="RU363044"/>
    </source>
</evidence>
<dbReference type="EMBL" id="CAMGYJ010000006">
    <property type="protein sequence ID" value="CAI0437599.1"/>
    <property type="molecule type" value="Genomic_DNA"/>
</dbReference>
<dbReference type="InterPro" id="IPR027417">
    <property type="entry name" value="P-loop_NTPase"/>
</dbReference>
<dbReference type="EC" id="5.6.2.3" evidence="1"/>
<dbReference type="InterPro" id="IPR049163">
    <property type="entry name" value="Pif1-like_2B_dom"/>
</dbReference>
<comment type="cofactor">
    <cofactor evidence="1">
        <name>Mg(2+)</name>
        <dbReference type="ChEBI" id="CHEBI:18420"/>
    </cofactor>
</comment>
<comment type="similarity">
    <text evidence="1">Belongs to the helicase family.</text>
</comment>
<dbReference type="InterPro" id="IPR010285">
    <property type="entry name" value="DNA_helicase_pif1-like_DEAD"/>
</dbReference>
<dbReference type="GO" id="GO:0006281">
    <property type="term" value="P:DNA repair"/>
    <property type="evidence" value="ECO:0007669"/>
    <property type="project" value="UniProtKB-KW"/>
</dbReference>
<dbReference type="PANTHER" id="PTHR10492:SF57">
    <property type="entry name" value="ATP-DEPENDENT DNA HELICASE"/>
    <property type="match status" value="1"/>
</dbReference>
<dbReference type="FunFam" id="3.40.50.300:FF:002884">
    <property type="entry name" value="ATP-dependent DNA helicase"/>
    <property type="match status" value="1"/>
</dbReference>
<dbReference type="AlphaFoldDB" id="A0AAV0LUY2"/>
<feature type="domain" description="DNA helicase Pif1-like 2B" evidence="3">
    <location>
        <begin position="549"/>
        <end position="595"/>
    </location>
</feature>
<dbReference type="GO" id="GO:0005524">
    <property type="term" value="F:ATP binding"/>
    <property type="evidence" value="ECO:0007669"/>
    <property type="project" value="UniProtKB-KW"/>
</dbReference>
<name>A0AAV0LUY2_9ROSI</name>